<dbReference type="SUPFAM" id="SSF51445">
    <property type="entry name" value="(Trans)glycosidases"/>
    <property type="match status" value="1"/>
</dbReference>
<dbReference type="GO" id="GO:0098552">
    <property type="term" value="C:side of membrane"/>
    <property type="evidence" value="ECO:0007669"/>
    <property type="project" value="UniProtKB-KW"/>
</dbReference>
<keyword evidence="5" id="KW-0336">GPI-anchor</keyword>
<evidence type="ECO:0000256" key="4">
    <source>
        <dbReference type="ARBA" id="ARBA00023180"/>
    </source>
</evidence>
<dbReference type="GO" id="GO:0005886">
    <property type="term" value="C:plasma membrane"/>
    <property type="evidence" value="ECO:0007669"/>
    <property type="project" value="UniProtKB-SubCell"/>
</dbReference>
<dbReference type="AlphaFoldDB" id="A0A9P4LDV8"/>
<dbReference type="RefSeq" id="XP_040793067.1">
    <property type="nucleotide sequence ID" value="XM_040930670.1"/>
</dbReference>
<feature type="transmembrane region" description="Helical" evidence="7">
    <location>
        <begin position="413"/>
        <end position="436"/>
    </location>
</feature>
<keyword evidence="5" id="KW-0449">Lipoprotein</keyword>
<name>A0A9P4LDV8_9PLEO</name>
<gene>
    <name evidence="8" type="ORF">K460DRAFT_327441</name>
</gene>
<keyword evidence="9" id="KW-1185">Reference proteome</keyword>
<protein>
    <recommendedName>
        <fullName evidence="5">1,3-beta-glucanosyltransferase</fullName>
        <ecNumber evidence="5">2.4.1.-</ecNumber>
    </recommendedName>
</protein>
<evidence type="ECO:0000256" key="5">
    <source>
        <dbReference type="RuleBase" id="RU361209"/>
    </source>
</evidence>
<dbReference type="PANTHER" id="PTHR31468">
    <property type="entry name" value="1,3-BETA-GLUCANOSYLTRANSFERASE GAS1"/>
    <property type="match status" value="1"/>
</dbReference>
<evidence type="ECO:0000256" key="1">
    <source>
        <dbReference type="ARBA" id="ARBA00004609"/>
    </source>
</evidence>
<dbReference type="Gene3D" id="3.20.20.80">
    <property type="entry name" value="Glycosidases"/>
    <property type="match status" value="1"/>
</dbReference>
<accession>A0A9P4LDV8</accession>
<feature type="region of interest" description="Disordered" evidence="6">
    <location>
        <begin position="498"/>
        <end position="542"/>
    </location>
</feature>
<feature type="chain" id="PRO_5040543817" description="1,3-beta-glucanosyltransferase" evidence="5">
    <location>
        <begin position="21"/>
        <end position="567"/>
    </location>
</feature>
<dbReference type="PANTHER" id="PTHR31468:SF8">
    <property type="entry name" value="1,3-BETA-GLUCANOSYLTRANSFERASE GAS2"/>
    <property type="match status" value="1"/>
</dbReference>
<comment type="function">
    <text evidence="5">Splits internally a 1,3-beta-glucan molecule and transfers the newly generated reducing end (the donor) to the non-reducing end of another 1,3-beta-glucan molecule (the acceptor) forming a 1,3-beta linkage, resulting in the elongation of 1,3-beta-glucan chains in the cell wall.</text>
</comment>
<evidence type="ECO:0000256" key="6">
    <source>
        <dbReference type="SAM" id="MobiDB-lite"/>
    </source>
</evidence>
<dbReference type="Proteomes" id="UP000800039">
    <property type="component" value="Unassembled WGS sequence"/>
</dbReference>
<evidence type="ECO:0000256" key="7">
    <source>
        <dbReference type="SAM" id="Phobius"/>
    </source>
</evidence>
<comment type="similarity">
    <text evidence="2 5">Belongs to the glycosyl hydrolase 72 family.</text>
</comment>
<keyword evidence="5 7" id="KW-0472">Membrane</keyword>
<keyword evidence="8" id="KW-0378">Hydrolase</keyword>
<dbReference type="EC" id="2.4.1.-" evidence="5"/>
<feature type="signal peptide" evidence="5">
    <location>
        <begin position="1"/>
        <end position="20"/>
    </location>
</feature>
<dbReference type="GO" id="GO:0031505">
    <property type="term" value="P:fungal-type cell wall organization"/>
    <property type="evidence" value="ECO:0007669"/>
    <property type="project" value="TreeGrafter"/>
</dbReference>
<evidence type="ECO:0000313" key="9">
    <source>
        <dbReference type="Proteomes" id="UP000800039"/>
    </source>
</evidence>
<comment type="subcellular location">
    <subcellularLocation>
        <location evidence="1 5">Cell membrane</location>
        <topology evidence="1 5">Lipid-anchor</topology>
        <topology evidence="1 5">GPI-anchor</topology>
    </subcellularLocation>
</comment>
<keyword evidence="7" id="KW-0812">Transmembrane</keyword>
<evidence type="ECO:0000256" key="2">
    <source>
        <dbReference type="ARBA" id="ARBA00007528"/>
    </source>
</evidence>
<dbReference type="GO" id="GO:0016787">
    <property type="term" value="F:hydrolase activity"/>
    <property type="evidence" value="ECO:0007669"/>
    <property type="project" value="UniProtKB-KW"/>
</dbReference>
<evidence type="ECO:0000256" key="3">
    <source>
        <dbReference type="ARBA" id="ARBA00022729"/>
    </source>
</evidence>
<sequence length="567" mass="62412">MVTIQRLITAALVACRTATGIPTIEIKGSKFFTSEGNQFYVKGITYEFASSLSSSYLTNGQQCKIDAKLIGATGANVVRVYSIDPTLNLDECMQAFADEGIYVICDMSTPTFFINREKPIWTLNLRNQFAKVLDGLHKYDNLLALFAGNEVINDVNTTIAAPAIKAVIADMKGYRDLMQYRKIPIGYSSTDETTTNLLQNYLDCGNEDIAADFFALDNYGWCGESSMAKSGYDALYARANGYDIPIFLSETGCNHVKNRSFNDQVALLGRDMNDRYSGSIIYEWTMGVNKYGLVEYSNDQATGTPKLLADYTALQSRWSTLNPVGVKATAYDPTLTKRDCPQSTSGVWLVEAKAGTEIPTLGLSGFTAPTGRQASATGRIPTSSIIVGSGSSSDSNKLESGRSGGSTKLGGGAIAGIVMGAIFLFLVMCGILLFLWRKNRPKKEVTVNPGDDAPLKGELDATSRDMTHQPIYQELSGAKYTQELGPSHAQYELRTDERPGELPDQRDEHQHLDDTGHYAPEFTDQEPAAEPSPHVQAQRRREMEWLEMEEMRMRQRREQLMKQGGAG</sequence>
<comment type="caution">
    <text evidence="8">The sequence shown here is derived from an EMBL/GenBank/DDBJ whole genome shotgun (WGS) entry which is preliminary data.</text>
</comment>
<keyword evidence="3 5" id="KW-0732">Signal</keyword>
<dbReference type="GO" id="GO:0071970">
    <property type="term" value="P:fungal-type cell wall (1-&gt;3)-beta-D-glucan biosynthetic process"/>
    <property type="evidence" value="ECO:0007669"/>
    <property type="project" value="TreeGrafter"/>
</dbReference>
<keyword evidence="5" id="KW-0808">Transferase</keyword>
<keyword evidence="4" id="KW-0325">Glycoprotein</keyword>
<keyword evidence="7" id="KW-1133">Transmembrane helix</keyword>
<organism evidence="8 9">
    <name type="scientific">Cucurbitaria berberidis CBS 394.84</name>
    <dbReference type="NCBI Taxonomy" id="1168544"/>
    <lineage>
        <taxon>Eukaryota</taxon>
        <taxon>Fungi</taxon>
        <taxon>Dikarya</taxon>
        <taxon>Ascomycota</taxon>
        <taxon>Pezizomycotina</taxon>
        <taxon>Dothideomycetes</taxon>
        <taxon>Pleosporomycetidae</taxon>
        <taxon>Pleosporales</taxon>
        <taxon>Pleosporineae</taxon>
        <taxon>Cucurbitariaceae</taxon>
        <taxon>Cucurbitaria</taxon>
    </lineage>
</organism>
<dbReference type="OrthoDB" id="421038at2759"/>
<feature type="compositionally biased region" description="Low complexity" evidence="6">
    <location>
        <begin position="380"/>
        <end position="395"/>
    </location>
</feature>
<proteinExistence type="inferred from homology"/>
<dbReference type="EMBL" id="ML976614">
    <property type="protein sequence ID" value="KAF1850504.1"/>
    <property type="molecule type" value="Genomic_DNA"/>
</dbReference>
<dbReference type="GO" id="GO:0042124">
    <property type="term" value="F:1,3-beta-glucanosyltransferase activity"/>
    <property type="evidence" value="ECO:0007669"/>
    <property type="project" value="TreeGrafter"/>
</dbReference>
<dbReference type="GeneID" id="63847922"/>
<evidence type="ECO:0000313" key="8">
    <source>
        <dbReference type="EMBL" id="KAF1850504.1"/>
    </source>
</evidence>
<dbReference type="InterPro" id="IPR017853">
    <property type="entry name" value="GH"/>
</dbReference>
<dbReference type="Pfam" id="PF03198">
    <property type="entry name" value="Glyco_hydro_72"/>
    <property type="match status" value="1"/>
</dbReference>
<reference evidence="8" key="1">
    <citation type="submission" date="2020-01" db="EMBL/GenBank/DDBJ databases">
        <authorList>
            <consortium name="DOE Joint Genome Institute"/>
            <person name="Haridas S."/>
            <person name="Albert R."/>
            <person name="Binder M."/>
            <person name="Bloem J."/>
            <person name="Labutti K."/>
            <person name="Salamov A."/>
            <person name="Andreopoulos B."/>
            <person name="Baker S.E."/>
            <person name="Barry K."/>
            <person name="Bills G."/>
            <person name="Bluhm B.H."/>
            <person name="Cannon C."/>
            <person name="Castanera R."/>
            <person name="Culley D.E."/>
            <person name="Daum C."/>
            <person name="Ezra D."/>
            <person name="Gonzalez J.B."/>
            <person name="Henrissat B."/>
            <person name="Kuo A."/>
            <person name="Liang C."/>
            <person name="Lipzen A."/>
            <person name="Lutzoni F."/>
            <person name="Magnuson J."/>
            <person name="Mondo S."/>
            <person name="Nolan M."/>
            <person name="Ohm R."/>
            <person name="Pangilinan J."/>
            <person name="Park H.-J."/>
            <person name="Ramirez L."/>
            <person name="Alfaro M."/>
            <person name="Sun H."/>
            <person name="Tritt A."/>
            <person name="Yoshinaga Y."/>
            <person name="Zwiers L.-H."/>
            <person name="Turgeon B.G."/>
            <person name="Goodwin S.B."/>
            <person name="Spatafora J.W."/>
            <person name="Crous P.W."/>
            <person name="Grigoriev I.V."/>
        </authorList>
    </citation>
    <scope>NUCLEOTIDE SEQUENCE</scope>
    <source>
        <strain evidence="8">CBS 394.84</strain>
    </source>
</reference>
<dbReference type="InterPro" id="IPR004886">
    <property type="entry name" value="Glucanosyltransferase"/>
</dbReference>
<feature type="region of interest" description="Disordered" evidence="6">
    <location>
        <begin position="371"/>
        <end position="406"/>
    </location>
</feature>
<feature type="compositionally biased region" description="Basic and acidic residues" evidence="6">
    <location>
        <begin position="498"/>
        <end position="516"/>
    </location>
</feature>